<keyword evidence="4" id="KW-1185">Reference proteome</keyword>
<feature type="domain" description="Calcineurin-like phosphoesterase" evidence="2">
    <location>
        <begin position="55"/>
        <end position="294"/>
    </location>
</feature>
<feature type="compositionally biased region" description="Acidic residues" evidence="1">
    <location>
        <begin position="63"/>
        <end position="74"/>
    </location>
</feature>
<dbReference type="RefSeq" id="XP_020131751.1">
    <property type="nucleotide sequence ID" value="XM_020271616.1"/>
</dbReference>
<dbReference type="InterPro" id="IPR029052">
    <property type="entry name" value="Metallo-depent_PP-like"/>
</dbReference>
<dbReference type="SUPFAM" id="SSF56300">
    <property type="entry name" value="Metallo-dependent phosphatases"/>
    <property type="match status" value="1"/>
</dbReference>
<dbReference type="Pfam" id="PF00149">
    <property type="entry name" value="Metallophos"/>
    <property type="match status" value="1"/>
</dbReference>
<sequence>MSTTTPFQIPPPSVAAKAQTSRKRSRSRSDSPAPTERPAKRPTPGAEPRPKQPVKFLIMSDTHDDDDDDDEDTDSSFQPLTTTPVDVVLHCGDLTETGTLPSLTKAIRKLSSIPATLRLIIAGNHDITLDEAYYTTACGGSPATHAAALKLVRETAAHHGVTYLDEGTHTFTLPPRYDDDDDNNNNGAPTTPRTFTIYASPWTPQSGASAFQYPSAHDRFNPPGARSTTPAHATNVSTPTSAIPSAGVDVVMTHGPPKYVLDATADGASAGCEHLRRAVCRARPRLCCFGHVHGGYGAQRAYFEGEEEEEGFKDDDDDDYDDDGMVCLPEEFVGRNRARRKGYAEISPGSREEMRKEGQTLMVNAAVRDGEGRARNAPWLVEVEL</sequence>
<name>A0A1J9RSF9_9PEZI</name>
<dbReference type="InterPro" id="IPR004843">
    <property type="entry name" value="Calcineurin-like_PHP"/>
</dbReference>
<dbReference type="Proteomes" id="UP000183809">
    <property type="component" value="Unassembled WGS sequence"/>
</dbReference>
<dbReference type="PANTHER" id="PTHR12905">
    <property type="entry name" value="METALLOPHOSPHOESTERASE"/>
    <property type="match status" value="1"/>
</dbReference>
<organism evidence="3 4">
    <name type="scientific">Diplodia corticola</name>
    <dbReference type="NCBI Taxonomy" id="236234"/>
    <lineage>
        <taxon>Eukaryota</taxon>
        <taxon>Fungi</taxon>
        <taxon>Dikarya</taxon>
        <taxon>Ascomycota</taxon>
        <taxon>Pezizomycotina</taxon>
        <taxon>Dothideomycetes</taxon>
        <taxon>Dothideomycetes incertae sedis</taxon>
        <taxon>Botryosphaeriales</taxon>
        <taxon>Botryosphaeriaceae</taxon>
        <taxon>Diplodia</taxon>
    </lineage>
</organism>
<evidence type="ECO:0000313" key="4">
    <source>
        <dbReference type="Proteomes" id="UP000183809"/>
    </source>
</evidence>
<dbReference type="EMBL" id="MNUE01000017">
    <property type="protein sequence ID" value="OJD35491.1"/>
    <property type="molecule type" value="Genomic_DNA"/>
</dbReference>
<proteinExistence type="predicted"/>
<evidence type="ECO:0000259" key="2">
    <source>
        <dbReference type="Pfam" id="PF00149"/>
    </source>
</evidence>
<dbReference type="AlphaFoldDB" id="A0A1J9RSF9"/>
<dbReference type="InterPro" id="IPR051693">
    <property type="entry name" value="UPF0046_metallophosphoest"/>
</dbReference>
<comment type="caution">
    <text evidence="3">The sequence shown here is derived from an EMBL/GenBank/DDBJ whole genome shotgun (WGS) entry which is preliminary data.</text>
</comment>
<gene>
    <name evidence="3" type="ORF">BKCO1_17000150</name>
</gene>
<evidence type="ECO:0000256" key="1">
    <source>
        <dbReference type="SAM" id="MobiDB-lite"/>
    </source>
</evidence>
<accession>A0A1J9RSF9</accession>
<dbReference type="GeneID" id="31011875"/>
<dbReference type="Gene3D" id="3.60.21.10">
    <property type="match status" value="1"/>
</dbReference>
<reference evidence="3 4" key="1">
    <citation type="submission" date="2016-10" db="EMBL/GenBank/DDBJ databases">
        <title>Proteomics and genomics reveal pathogen-plant mechanisms compatible with a hemibiotrophic lifestyle of Diplodia corticola.</title>
        <authorList>
            <person name="Fernandes I."/>
            <person name="De Jonge R."/>
            <person name="Van De Peer Y."/>
            <person name="Devreese B."/>
            <person name="Alves A."/>
            <person name="Esteves A.C."/>
        </authorList>
    </citation>
    <scope>NUCLEOTIDE SEQUENCE [LARGE SCALE GENOMIC DNA]</scope>
    <source>
        <strain evidence="3 4">CBS 112549</strain>
    </source>
</reference>
<evidence type="ECO:0000313" key="3">
    <source>
        <dbReference type="EMBL" id="OJD35491.1"/>
    </source>
</evidence>
<dbReference type="OrthoDB" id="630188at2759"/>
<dbReference type="GO" id="GO:0016787">
    <property type="term" value="F:hydrolase activity"/>
    <property type="evidence" value="ECO:0007669"/>
    <property type="project" value="InterPro"/>
</dbReference>
<feature type="region of interest" description="Disordered" evidence="1">
    <location>
        <begin position="1"/>
        <end position="81"/>
    </location>
</feature>
<protein>
    <submittedName>
        <fullName evidence="3">Ser thr protein phosphatase family protein</fullName>
    </submittedName>
</protein>
<dbReference type="PANTHER" id="PTHR12905:SF0">
    <property type="entry name" value="CALCINEURIN-LIKE PHOSPHOESTERASE DOMAIN-CONTAINING PROTEIN"/>
    <property type="match status" value="1"/>
</dbReference>